<keyword evidence="14" id="KW-1185">Reference proteome</keyword>
<protein>
    <recommendedName>
        <fullName evidence="9">Maintenance of telomere capping protein 6</fullName>
    </recommendedName>
</protein>
<dbReference type="Proteomes" id="UP000837801">
    <property type="component" value="Unassembled WGS sequence"/>
</dbReference>
<feature type="domain" description="MTC6 partial TIM-barrel" evidence="12">
    <location>
        <begin position="23"/>
        <end position="364"/>
    </location>
</feature>
<feature type="chain" id="PRO_5040441389" description="Maintenance of telomere capping protein 6" evidence="11">
    <location>
        <begin position="22"/>
        <end position="627"/>
    </location>
</feature>
<evidence type="ECO:0000256" key="1">
    <source>
        <dbReference type="ARBA" id="ARBA00004479"/>
    </source>
</evidence>
<accession>A0A9P0QLR0</accession>
<evidence type="ECO:0000313" key="13">
    <source>
        <dbReference type="EMBL" id="CAH2350839.1"/>
    </source>
</evidence>
<evidence type="ECO:0000259" key="12">
    <source>
        <dbReference type="Pfam" id="PF25506"/>
    </source>
</evidence>
<dbReference type="InterPro" id="IPR057530">
    <property type="entry name" value="TIM-barrel_MTC6"/>
</dbReference>
<dbReference type="PANTHER" id="PTHR35518">
    <property type="entry name" value="MAINTENANCE OF TELOMOERE CAPPING"/>
    <property type="match status" value="1"/>
</dbReference>
<comment type="similarity">
    <text evidence="8">Belongs to the MTC6 family.</text>
</comment>
<dbReference type="PANTHER" id="PTHR35518:SF2">
    <property type="entry name" value="MAINTENANCE OF TELOMERE CAPPING PROTEIN 6"/>
    <property type="match status" value="1"/>
</dbReference>
<reference evidence="13" key="1">
    <citation type="submission" date="2022-03" db="EMBL/GenBank/DDBJ databases">
        <authorList>
            <person name="Legras J.-L."/>
            <person name="Devillers H."/>
            <person name="Grondin C."/>
        </authorList>
    </citation>
    <scope>NUCLEOTIDE SEQUENCE</scope>
    <source>
        <strain evidence="13">CLIB 1423</strain>
    </source>
</reference>
<keyword evidence="6" id="KW-0325">Glycoprotein</keyword>
<dbReference type="AlphaFoldDB" id="A0A9P0QLR0"/>
<evidence type="ECO:0000256" key="9">
    <source>
        <dbReference type="ARBA" id="ARBA00039865"/>
    </source>
</evidence>
<dbReference type="InterPro" id="IPR051008">
    <property type="entry name" value="Telomere_Capping_Maintenance"/>
</dbReference>
<comment type="subcellular location">
    <subcellularLocation>
        <location evidence="1">Membrane</location>
        <topology evidence="1">Single-pass type I membrane protein</topology>
    </subcellularLocation>
</comment>
<evidence type="ECO:0000256" key="5">
    <source>
        <dbReference type="ARBA" id="ARBA00023136"/>
    </source>
</evidence>
<evidence type="ECO:0000256" key="2">
    <source>
        <dbReference type="ARBA" id="ARBA00022692"/>
    </source>
</evidence>
<organism evidence="13 14">
    <name type="scientific">[Candida] railenensis</name>
    <dbReference type="NCBI Taxonomy" id="45579"/>
    <lineage>
        <taxon>Eukaryota</taxon>
        <taxon>Fungi</taxon>
        <taxon>Dikarya</taxon>
        <taxon>Ascomycota</taxon>
        <taxon>Saccharomycotina</taxon>
        <taxon>Pichiomycetes</taxon>
        <taxon>Debaryomycetaceae</taxon>
        <taxon>Kurtzmaniella</taxon>
    </lineage>
</organism>
<evidence type="ECO:0000256" key="7">
    <source>
        <dbReference type="ARBA" id="ARBA00037703"/>
    </source>
</evidence>
<dbReference type="EMBL" id="CAKXYY010000002">
    <property type="protein sequence ID" value="CAH2350839.1"/>
    <property type="molecule type" value="Genomic_DNA"/>
</dbReference>
<keyword evidence="3 11" id="KW-0732">Signal</keyword>
<evidence type="ECO:0000256" key="3">
    <source>
        <dbReference type="ARBA" id="ARBA00022729"/>
    </source>
</evidence>
<evidence type="ECO:0000256" key="8">
    <source>
        <dbReference type="ARBA" id="ARBA00038159"/>
    </source>
</evidence>
<evidence type="ECO:0000256" key="11">
    <source>
        <dbReference type="SAM" id="SignalP"/>
    </source>
</evidence>
<keyword evidence="2" id="KW-0812">Transmembrane</keyword>
<keyword evidence="5" id="KW-0472">Membrane</keyword>
<dbReference type="Pfam" id="PF25506">
    <property type="entry name" value="TIM-barrel_MTC6"/>
    <property type="match status" value="1"/>
</dbReference>
<feature type="compositionally biased region" description="Polar residues" evidence="10">
    <location>
        <begin position="411"/>
        <end position="434"/>
    </location>
</feature>
<evidence type="ECO:0000256" key="6">
    <source>
        <dbReference type="ARBA" id="ARBA00023180"/>
    </source>
</evidence>
<feature type="region of interest" description="Disordered" evidence="10">
    <location>
        <begin position="411"/>
        <end position="449"/>
    </location>
</feature>
<evidence type="ECO:0000256" key="10">
    <source>
        <dbReference type="SAM" id="MobiDB-lite"/>
    </source>
</evidence>
<feature type="signal peptide" evidence="11">
    <location>
        <begin position="1"/>
        <end position="21"/>
    </location>
</feature>
<evidence type="ECO:0000256" key="4">
    <source>
        <dbReference type="ARBA" id="ARBA00022989"/>
    </source>
</evidence>
<evidence type="ECO:0000313" key="14">
    <source>
        <dbReference type="Proteomes" id="UP000837801"/>
    </source>
</evidence>
<keyword evidence="4" id="KW-1133">Transmembrane helix</keyword>
<dbReference type="OrthoDB" id="5573651at2759"/>
<gene>
    <name evidence="13" type="ORF">CLIB1423_02S06326</name>
</gene>
<sequence>MLYLKIIWSFYLVFFVGGVFSVELSDVSDTAIRTQRDISRDIPIDQVSSLGISLNQLIFEKQGYTDEAVNSITTVLSLGVGTLMVDIYWNEFTQRWQLCPAPFPSNSTMNLSAVVDVSWNEQVYNCQVNTTIESIFSVVDSFLRTTNTNTDANMINVLVNLKDIRYPDTQYSNLTVNSEAYQAYISPYVNNINEGLLGLQETSLVQIVSPLGTSLFTPSELTNYRMELLTSKSDSFYNESSLLYPTLDQYLFTEYNRVNTFISSNEMRSNATYSYNFTGTDNSSLFTMQSNDSIDLVTISNTSLLHTCQTLLDSTDSYNVSIFSGFSHNSHFRYIIDNNDQIFTNFSIREYVKCGFSPILNSSTLAYVDSHSNSTSPDNSTTTYDTLWASINVMLPNSLWAFALGQPYTPDTSDSGNSTASNDGLSGSSSNANKTKIENDTDDDDDPSTSQVAFSCGTLSEEGILVNNCYLSLPFACQNTSNPDEWSIDFDNRKTYFDSYLDASCPTGFYFSIPKSNIEMLSLLTYINKTTTSGSKYPIWIDLNDITIPQCYVSGGPYASCPYQKTITYSTLVRMTAPSATVAVVVLVLIFLEKFIRVNPIHSNRKKHWKKVIEKYTNEQAYEGVPS</sequence>
<proteinExistence type="inferred from homology"/>
<name>A0A9P0QLR0_9ASCO</name>
<comment type="function">
    <text evidence="7">May be involved in telomere capping.</text>
</comment>
<comment type="caution">
    <text evidence="13">The sequence shown here is derived from an EMBL/GenBank/DDBJ whole genome shotgun (WGS) entry which is preliminary data.</text>
</comment>
<dbReference type="GO" id="GO:0016020">
    <property type="term" value="C:membrane"/>
    <property type="evidence" value="ECO:0007669"/>
    <property type="project" value="UniProtKB-SubCell"/>
</dbReference>